<gene>
    <name evidence="1" type="ORF">DERP_000127</name>
</gene>
<proteinExistence type="predicted"/>
<comment type="caution">
    <text evidence="1">The sequence shown here is derived from an EMBL/GenBank/DDBJ whole genome shotgun (WGS) entry which is preliminary data.</text>
</comment>
<keyword evidence="2" id="KW-1185">Reference proteome</keyword>
<reference evidence="1 2" key="2">
    <citation type="journal article" date="2022" name="Mol. Biol. Evol.">
        <title>Comparative Genomics Reveals Insights into the Divergent Evolution of Astigmatic Mites and Household Pest Adaptations.</title>
        <authorList>
            <person name="Xiong Q."/>
            <person name="Wan A.T."/>
            <person name="Liu X."/>
            <person name="Fung C.S."/>
            <person name="Xiao X."/>
            <person name="Malainual N."/>
            <person name="Hou J."/>
            <person name="Wang L."/>
            <person name="Wang M."/>
            <person name="Yang K.Y."/>
            <person name="Cui Y."/>
            <person name="Leung E.L."/>
            <person name="Nong W."/>
            <person name="Shin S.K."/>
            <person name="Au S.W."/>
            <person name="Jeong K.Y."/>
            <person name="Chew F.T."/>
            <person name="Hui J.H."/>
            <person name="Leung T.F."/>
            <person name="Tungtrongchitr A."/>
            <person name="Zhong N."/>
            <person name="Liu Z."/>
            <person name="Tsui S.K."/>
        </authorList>
    </citation>
    <scope>NUCLEOTIDE SEQUENCE [LARGE SCALE GENOMIC DNA]</scope>
    <source>
        <strain evidence="1">Derp</strain>
    </source>
</reference>
<evidence type="ECO:0000313" key="2">
    <source>
        <dbReference type="Proteomes" id="UP000887458"/>
    </source>
</evidence>
<dbReference type="Proteomes" id="UP000887458">
    <property type="component" value="Unassembled WGS sequence"/>
</dbReference>
<protein>
    <submittedName>
        <fullName evidence="1">Uncharacterized protein</fullName>
    </submittedName>
</protein>
<evidence type="ECO:0000313" key="1">
    <source>
        <dbReference type="EMBL" id="KAH9415638.1"/>
    </source>
</evidence>
<accession>A0ABQ8IZB2</accession>
<organism evidence="1 2">
    <name type="scientific">Dermatophagoides pteronyssinus</name>
    <name type="common">European house dust mite</name>
    <dbReference type="NCBI Taxonomy" id="6956"/>
    <lineage>
        <taxon>Eukaryota</taxon>
        <taxon>Metazoa</taxon>
        <taxon>Ecdysozoa</taxon>
        <taxon>Arthropoda</taxon>
        <taxon>Chelicerata</taxon>
        <taxon>Arachnida</taxon>
        <taxon>Acari</taxon>
        <taxon>Acariformes</taxon>
        <taxon>Sarcoptiformes</taxon>
        <taxon>Astigmata</taxon>
        <taxon>Psoroptidia</taxon>
        <taxon>Analgoidea</taxon>
        <taxon>Pyroglyphidae</taxon>
        <taxon>Dermatophagoidinae</taxon>
        <taxon>Dermatophagoides</taxon>
    </lineage>
</organism>
<name>A0ABQ8IZB2_DERPT</name>
<sequence>MGHIWTIIELLGSMVNCYSGLDVGKLFLIKYASIANASIMPIVAKIIGKILNQKCKAVDCDNLNENNKH</sequence>
<dbReference type="EMBL" id="NJHN03000095">
    <property type="protein sequence ID" value="KAH9415638.1"/>
    <property type="molecule type" value="Genomic_DNA"/>
</dbReference>
<reference evidence="1 2" key="1">
    <citation type="journal article" date="2018" name="J. Allergy Clin. Immunol.">
        <title>High-quality assembly of Dermatophagoides pteronyssinus genome and transcriptome reveals a wide range of novel allergens.</title>
        <authorList>
            <person name="Liu X.Y."/>
            <person name="Yang K.Y."/>
            <person name="Wang M.Q."/>
            <person name="Kwok J.S."/>
            <person name="Zeng X."/>
            <person name="Yang Z."/>
            <person name="Xiao X.J."/>
            <person name="Lau C.P."/>
            <person name="Li Y."/>
            <person name="Huang Z.M."/>
            <person name="Ba J.G."/>
            <person name="Yim A.K."/>
            <person name="Ouyang C.Y."/>
            <person name="Ngai S.M."/>
            <person name="Chan T.F."/>
            <person name="Leung E.L."/>
            <person name="Liu L."/>
            <person name="Liu Z.G."/>
            <person name="Tsui S.K."/>
        </authorList>
    </citation>
    <scope>NUCLEOTIDE SEQUENCE [LARGE SCALE GENOMIC DNA]</scope>
    <source>
        <strain evidence="1">Derp</strain>
    </source>
</reference>